<dbReference type="InterPro" id="IPR014729">
    <property type="entry name" value="Rossmann-like_a/b/a_fold"/>
</dbReference>
<dbReference type="PANTHER" id="PTHR45569:SF1">
    <property type="entry name" value="SENSOR PROTEIN KDPD"/>
    <property type="match status" value="1"/>
</dbReference>
<dbReference type="InterPro" id="IPR052023">
    <property type="entry name" value="Histidine_kinase_KdpD"/>
</dbReference>
<reference evidence="2" key="1">
    <citation type="submission" date="2016-10" db="EMBL/GenBank/DDBJ databases">
        <authorList>
            <person name="Varghese N."/>
            <person name="Submissions S."/>
        </authorList>
    </citation>
    <scope>NUCLEOTIDE SEQUENCE [LARGE SCALE GENOMIC DNA]</scope>
    <source>
        <strain evidence="2">SP</strain>
    </source>
</reference>
<keyword evidence="2" id="KW-1185">Reference proteome</keyword>
<dbReference type="Proteomes" id="UP000198935">
    <property type="component" value="Unassembled WGS sequence"/>
</dbReference>
<gene>
    <name evidence="1" type="ORF">SAMN05421736_101453</name>
</gene>
<dbReference type="PANTHER" id="PTHR45569">
    <property type="entry name" value="SENSOR PROTEIN KDPD"/>
    <property type="match status" value="1"/>
</dbReference>
<proteinExistence type="predicted"/>
<dbReference type="SUPFAM" id="SSF52402">
    <property type="entry name" value="Adenine nucleotide alpha hydrolases-like"/>
    <property type="match status" value="1"/>
</dbReference>
<dbReference type="OrthoDB" id="9806130at2"/>
<dbReference type="AlphaFoldDB" id="A0A1H3HCS8"/>
<dbReference type="GO" id="GO:0005886">
    <property type="term" value="C:plasma membrane"/>
    <property type="evidence" value="ECO:0007669"/>
    <property type="project" value="TreeGrafter"/>
</dbReference>
<dbReference type="Gene3D" id="3.40.50.620">
    <property type="entry name" value="HUPs"/>
    <property type="match status" value="1"/>
</dbReference>
<evidence type="ECO:0000313" key="2">
    <source>
        <dbReference type="Proteomes" id="UP000198935"/>
    </source>
</evidence>
<dbReference type="GO" id="GO:0000155">
    <property type="term" value="F:phosphorelay sensor kinase activity"/>
    <property type="evidence" value="ECO:0007669"/>
    <property type="project" value="TreeGrafter"/>
</dbReference>
<accession>A0A1H3HCS8</accession>
<name>A0A1H3HCS8_9BACI</name>
<keyword evidence="1" id="KW-0808">Transferase</keyword>
<dbReference type="STRING" id="1503961.SAMN05421736_101453"/>
<keyword evidence="1" id="KW-0418">Kinase</keyword>
<sequence length="211" mass="23904">MEENILVCAANYQNAEKLINKGVQLAKALGGACFVLTVDHISEENEYEKSREIAMIKMLAKECQVPFLFEPSNGRKVCDIIAAAVEKNNIQHVILGQPVQSRWDMLVKGSLVNDLFSRLENVDLTIVEVNPWNIPGESDYEKGTLAYIVKQDGKYTLSLEKPLSYELEGIFFQSTKTDFQTGLFKSKYNNEAFLLKVIDGEVKWPYKQEIS</sequence>
<evidence type="ECO:0000313" key="1">
    <source>
        <dbReference type="EMBL" id="SDY13130.1"/>
    </source>
</evidence>
<dbReference type="EMBL" id="FNPI01000001">
    <property type="protein sequence ID" value="SDY13130.1"/>
    <property type="molecule type" value="Genomic_DNA"/>
</dbReference>
<organism evidence="1 2">
    <name type="scientific">Evansella caseinilytica</name>
    <dbReference type="NCBI Taxonomy" id="1503961"/>
    <lineage>
        <taxon>Bacteria</taxon>
        <taxon>Bacillati</taxon>
        <taxon>Bacillota</taxon>
        <taxon>Bacilli</taxon>
        <taxon>Bacillales</taxon>
        <taxon>Bacillaceae</taxon>
        <taxon>Evansella</taxon>
    </lineage>
</organism>
<protein>
    <submittedName>
        <fullName evidence="1">Two-component system, OmpR family, sensor histidine kinase KdpD</fullName>
    </submittedName>
</protein>